<gene>
    <name evidence="13" type="ORF">CJOHNSTONI_LOCUS8111</name>
</gene>
<dbReference type="PANTHER" id="PTHR24393:SF15">
    <property type="entry name" value="IP01243P-RELATED"/>
    <property type="match status" value="1"/>
</dbReference>
<evidence type="ECO:0000256" key="6">
    <source>
        <dbReference type="ARBA" id="ARBA00022833"/>
    </source>
</evidence>
<proteinExistence type="inferred from homology"/>
<dbReference type="AlphaFoldDB" id="A0A8J2M9C1"/>
<comment type="similarity">
    <text evidence="2">Belongs to the krueppel C2H2-type zinc-finger protein family.</text>
</comment>
<dbReference type="GO" id="GO:0005634">
    <property type="term" value="C:nucleus"/>
    <property type="evidence" value="ECO:0007669"/>
    <property type="project" value="UniProtKB-SubCell"/>
</dbReference>
<keyword evidence="10" id="KW-0539">Nucleus</keyword>
<protein>
    <recommendedName>
        <fullName evidence="12">C2H2-type domain-containing protein</fullName>
    </recommendedName>
</protein>
<dbReference type="PROSITE" id="PS50157">
    <property type="entry name" value="ZINC_FINGER_C2H2_2"/>
    <property type="match status" value="2"/>
</dbReference>
<keyword evidence="5 11" id="KW-0863">Zinc-finger</keyword>
<keyword evidence="4" id="KW-0677">Repeat</keyword>
<evidence type="ECO:0000256" key="11">
    <source>
        <dbReference type="PROSITE-ProRule" id="PRU00042"/>
    </source>
</evidence>
<evidence type="ECO:0000313" key="14">
    <source>
        <dbReference type="Proteomes" id="UP000746747"/>
    </source>
</evidence>
<evidence type="ECO:0000256" key="2">
    <source>
        <dbReference type="ARBA" id="ARBA00006991"/>
    </source>
</evidence>
<feature type="domain" description="C2H2-type" evidence="12">
    <location>
        <begin position="114"/>
        <end position="141"/>
    </location>
</feature>
<evidence type="ECO:0000256" key="9">
    <source>
        <dbReference type="ARBA" id="ARBA00023163"/>
    </source>
</evidence>
<dbReference type="Pfam" id="PF00096">
    <property type="entry name" value="zf-C2H2"/>
    <property type="match status" value="1"/>
</dbReference>
<dbReference type="OrthoDB" id="10068874at2759"/>
<comment type="caution">
    <text evidence="13">The sequence shown here is derived from an EMBL/GenBank/DDBJ whole genome shotgun (WGS) entry which is preliminary data.</text>
</comment>
<dbReference type="GO" id="GO:0000978">
    <property type="term" value="F:RNA polymerase II cis-regulatory region sequence-specific DNA binding"/>
    <property type="evidence" value="ECO:0007669"/>
    <property type="project" value="TreeGrafter"/>
</dbReference>
<dbReference type="InterPro" id="IPR013087">
    <property type="entry name" value="Znf_C2H2_type"/>
</dbReference>
<dbReference type="GO" id="GO:0008270">
    <property type="term" value="F:zinc ion binding"/>
    <property type="evidence" value="ECO:0007669"/>
    <property type="project" value="UniProtKB-KW"/>
</dbReference>
<evidence type="ECO:0000256" key="8">
    <source>
        <dbReference type="ARBA" id="ARBA00023125"/>
    </source>
</evidence>
<dbReference type="FunFam" id="3.30.160.60:FF:002343">
    <property type="entry name" value="Zinc finger protein 33A"/>
    <property type="match status" value="1"/>
</dbReference>
<keyword evidence="9" id="KW-0804">Transcription</keyword>
<evidence type="ECO:0000259" key="12">
    <source>
        <dbReference type="PROSITE" id="PS50157"/>
    </source>
</evidence>
<reference evidence="13" key="1">
    <citation type="submission" date="2021-09" db="EMBL/GenBank/DDBJ databases">
        <authorList>
            <consortium name="Pathogen Informatics"/>
        </authorList>
    </citation>
    <scope>NUCLEOTIDE SEQUENCE</scope>
</reference>
<keyword evidence="7" id="KW-0805">Transcription regulation</keyword>
<dbReference type="GO" id="GO:0001228">
    <property type="term" value="F:DNA-binding transcription activator activity, RNA polymerase II-specific"/>
    <property type="evidence" value="ECO:0007669"/>
    <property type="project" value="TreeGrafter"/>
</dbReference>
<keyword evidence="8" id="KW-0238">DNA-binding</keyword>
<evidence type="ECO:0000256" key="3">
    <source>
        <dbReference type="ARBA" id="ARBA00022723"/>
    </source>
</evidence>
<comment type="subcellular location">
    <subcellularLocation>
        <location evidence="1">Nucleus</location>
    </subcellularLocation>
</comment>
<evidence type="ECO:0000256" key="7">
    <source>
        <dbReference type="ARBA" id="ARBA00023015"/>
    </source>
</evidence>
<dbReference type="EMBL" id="CAKAEH010001653">
    <property type="protein sequence ID" value="CAG9538398.1"/>
    <property type="molecule type" value="Genomic_DNA"/>
</dbReference>
<evidence type="ECO:0000256" key="1">
    <source>
        <dbReference type="ARBA" id="ARBA00004123"/>
    </source>
</evidence>
<evidence type="ECO:0000256" key="5">
    <source>
        <dbReference type="ARBA" id="ARBA00022771"/>
    </source>
</evidence>
<evidence type="ECO:0000256" key="10">
    <source>
        <dbReference type="ARBA" id="ARBA00023242"/>
    </source>
</evidence>
<accession>A0A8J2M9C1</accession>
<dbReference type="SUPFAM" id="SSF57667">
    <property type="entry name" value="beta-beta-alpha zinc fingers"/>
    <property type="match status" value="1"/>
</dbReference>
<evidence type="ECO:0000313" key="13">
    <source>
        <dbReference type="EMBL" id="CAG9538398.1"/>
    </source>
</evidence>
<name>A0A8J2M9C1_9BILA</name>
<dbReference type="Gene3D" id="3.30.160.60">
    <property type="entry name" value="Classic Zinc Finger"/>
    <property type="match status" value="2"/>
</dbReference>
<dbReference type="InterPro" id="IPR036236">
    <property type="entry name" value="Znf_C2H2_sf"/>
</dbReference>
<keyword evidence="3" id="KW-0479">Metal-binding</keyword>
<feature type="domain" description="C2H2-type" evidence="12">
    <location>
        <begin position="94"/>
        <end position="113"/>
    </location>
</feature>
<keyword evidence="14" id="KW-1185">Reference proteome</keyword>
<dbReference type="PANTHER" id="PTHR24393">
    <property type="entry name" value="ZINC FINGER PROTEIN"/>
    <property type="match status" value="1"/>
</dbReference>
<organism evidence="13 14">
    <name type="scientific">Cercopithifilaria johnstoni</name>
    <dbReference type="NCBI Taxonomy" id="2874296"/>
    <lineage>
        <taxon>Eukaryota</taxon>
        <taxon>Metazoa</taxon>
        <taxon>Ecdysozoa</taxon>
        <taxon>Nematoda</taxon>
        <taxon>Chromadorea</taxon>
        <taxon>Rhabditida</taxon>
        <taxon>Spirurina</taxon>
        <taxon>Spiruromorpha</taxon>
        <taxon>Filarioidea</taxon>
        <taxon>Onchocercidae</taxon>
        <taxon>Cercopithifilaria</taxon>
    </lineage>
</organism>
<dbReference type="Proteomes" id="UP000746747">
    <property type="component" value="Unassembled WGS sequence"/>
</dbReference>
<sequence>MCSLNEICGKTDRDHQITFIGNCQMIVSTNAIKETQTVQTEPLDLSVRKVSEERIQLQNLSINETNKGQTESFSQSSHSSVHKKTHTVVRYAISFSQSPHLTDHVRTHIGEKPHSCTICGESFVKSSDLSRHKRTYAGEKTCSCTMCRKLFDQSDSLKEHENSQQYAF</sequence>
<evidence type="ECO:0000256" key="4">
    <source>
        <dbReference type="ARBA" id="ARBA00022737"/>
    </source>
</evidence>
<keyword evidence="6" id="KW-0862">Zinc</keyword>